<dbReference type="OrthoDB" id="9803142at2"/>
<dbReference type="PANTHER" id="PTHR21366:SF22">
    <property type="entry name" value="VOC DOMAIN-CONTAINING PROTEIN"/>
    <property type="match status" value="1"/>
</dbReference>
<protein>
    <submittedName>
        <fullName evidence="2">Glyoxalase</fullName>
    </submittedName>
</protein>
<comment type="caution">
    <text evidence="2">The sequence shown here is derived from an EMBL/GenBank/DDBJ whole genome shotgun (WGS) entry which is preliminary data.</text>
</comment>
<dbReference type="RefSeq" id="WP_140852726.1">
    <property type="nucleotide sequence ID" value="NZ_RCZC01000015.1"/>
</dbReference>
<dbReference type="PROSITE" id="PS51819">
    <property type="entry name" value="VOC"/>
    <property type="match status" value="2"/>
</dbReference>
<proteinExistence type="predicted"/>
<dbReference type="PANTHER" id="PTHR21366">
    <property type="entry name" value="GLYOXALASE FAMILY PROTEIN"/>
    <property type="match status" value="1"/>
</dbReference>
<dbReference type="SUPFAM" id="SSF54593">
    <property type="entry name" value="Glyoxalase/Bleomycin resistance protein/Dihydroxybiphenyl dioxygenase"/>
    <property type="match status" value="1"/>
</dbReference>
<dbReference type="Pfam" id="PF00903">
    <property type="entry name" value="Glyoxalase"/>
    <property type="match status" value="2"/>
</dbReference>
<dbReference type="InterPro" id="IPR037523">
    <property type="entry name" value="VOC_core"/>
</dbReference>
<dbReference type="AlphaFoldDB" id="A0A502FAJ9"/>
<dbReference type="Gene3D" id="3.10.180.10">
    <property type="entry name" value="2,3-Dihydroxybiphenyl 1,2-Dioxygenase, domain 1"/>
    <property type="match status" value="2"/>
</dbReference>
<dbReference type="Proteomes" id="UP000319931">
    <property type="component" value="Unassembled WGS sequence"/>
</dbReference>
<name>A0A502FAJ9_9SPHN</name>
<sequence length="296" mass="32021">MKRFPIEGIRSVDFVVPDLAAATDFYTTIWGLEIAGSRDGSVWLRGTGSDAQILALHAGDGPAIGSMTFRAATDSDLAALADALVAQGGILVAARHDLDEPGGGRAVAVRDAQGRTLRLVQDDIRVAPLPHDPDRPERLAHININSDDVARDIRLFSDALGFTLTDRSQMMAFVRTNDDHHSVVIAEARVNTLNHVAFQLPDWESVMRASGRMVDHAFPIGWGPGRHGPGNNVFAYFVDPFGFVIEYTADVLQVDDGYRAGTAEDWVWPAGRTDQWGIAPPKSPSCKAAQLAIPFA</sequence>
<evidence type="ECO:0000259" key="1">
    <source>
        <dbReference type="PROSITE" id="PS51819"/>
    </source>
</evidence>
<dbReference type="InterPro" id="IPR029068">
    <property type="entry name" value="Glyas_Bleomycin-R_OHBP_Dase"/>
</dbReference>
<reference evidence="2 3" key="1">
    <citation type="journal article" date="2019" name="Environ. Microbiol.">
        <title>Species interactions and distinct microbial communities in high Arctic permafrost affected cryosols are associated with the CH4 and CO2 gas fluxes.</title>
        <authorList>
            <person name="Altshuler I."/>
            <person name="Hamel J."/>
            <person name="Turney S."/>
            <person name="Magnuson E."/>
            <person name="Levesque R."/>
            <person name="Greer C."/>
            <person name="Whyte L.G."/>
        </authorList>
    </citation>
    <scope>NUCLEOTIDE SEQUENCE [LARGE SCALE GENOMIC DNA]</scope>
    <source>
        <strain evidence="2 3">E6.1</strain>
    </source>
</reference>
<accession>A0A502FAJ9</accession>
<organism evidence="2 3">
    <name type="scientific">Sphingomonas glacialis</name>
    <dbReference type="NCBI Taxonomy" id="658225"/>
    <lineage>
        <taxon>Bacteria</taxon>
        <taxon>Pseudomonadati</taxon>
        <taxon>Pseudomonadota</taxon>
        <taxon>Alphaproteobacteria</taxon>
        <taxon>Sphingomonadales</taxon>
        <taxon>Sphingomonadaceae</taxon>
        <taxon>Sphingomonas</taxon>
    </lineage>
</organism>
<dbReference type="EMBL" id="RCZC01000015">
    <property type="protein sequence ID" value="TPG46400.1"/>
    <property type="molecule type" value="Genomic_DNA"/>
</dbReference>
<feature type="domain" description="VOC" evidence="1">
    <location>
        <begin position="138"/>
        <end position="250"/>
    </location>
</feature>
<evidence type="ECO:0000313" key="2">
    <source>
        <dbReference type="EMBL" id="TPG46400.1"/>
    </source>
</evidence>
<keyword evidence="3" id="KW-1185">Reference proteome</keyword>
<dbReference type="InterPro" id="IPR050383">
    <property type="entry name" value="GlyoxalaseI/FosfomycinResist"/>
</dbReference>
<evidence type="ECO:0000313" key="3">
    <source>
        <dbReference type="Proteomes" id="UP000319931"/>
    </source>
</evidence>
<dbReference type="InterPro" id="IPR004360">
    <property type="entry name" value="Glyas_Fos-R_dOase_dom"/>
</dbReference>
<feature type="domain" description="VOC" evidence="1">
    <location>
        <begin position="8"/>
        <end position="122"/>
    </location>
</feature>
<gene>
    <name evidence="2" type="ORF">EAH76_23605</name>
</gene>